<feature type="region of interest" description="Disordered" evidence="2">
    <location>
        <begin position="1"/>
        <end position="60"/>
    </location>
</feature>
<proteinExistence type="inferred from homology"/>
<dbReference type="PANTHER" id="PTHR12072">
    <property type="entry name" value="CWF19, CELL CYCLE CONTROL PROTEIN"/>
    <property type="match status" value="1"/>
</dbReference>
<feature type="compositionally biased region" description="Basic residues" evidence="2">
    <location>
        <begin position="139"/>
        <end position="151"/>
    </location>
</feature>
<dbReference type="GO" id="GO:0071014">
    <property type="term" value="C:post-mRNA release spliceosomal complex"/>
    <property type="evidence" value="ECO:0007669"/>
    <property type="project" value="TreeGrafter"/>
</dbReference>
<dbReference type="PANTHER" id="PTHR12072:SF5">
    <property type="entry name" value="CWF19-LIKE PROTEIN 2"/>
    <property type="match status" value="1"/>
</dbReference>
<feature type="compositionally biased region" description="Polar residues" evidence="2">
    <location>
        <begin position="322"/>
        <end position="333"/>
    </location>
</feature>
<organism evidence="3 4">
    <name type="scientific">Bemisia tabaci</name>
    <name type="common">Sweetpotato whitefly</name>
    <name type="synonym">Aleurodes tabaci</name>
    <dbReference type="NCBI Taxonomy" id="7038"/>
    <lineage>
        <taxon>Eukaryota</taxon>
        <taxon>Metazoa</taxon>
        <taxon>Ecdysozoa</taxon>
        <taxon>Arthropoda</taxon>
        <taxon>Hexapoda</taxon>
        <taxon>Insecta</taxon>
        <taxon>Pterygota</taxon>
        <taxon>Neoptera</taxon>
        <taxon>Paraneoptera</taxon>
        <taxon>Hemiptera</taxon>
        <taxon>Sternorrhyncha</taxon>
        <taxon>Aleyrodoidea</taxon>
        <taxon>Aleyrodidae</taxon>
        <taxon>Aleyrodinae</taxon>
        <taxon>Bemisia</taxon>
    </lineage>
</organism>
<comment type="similarity">
    <text evidence="1">Belongs to the CWF19 family.</text>
</comment>
<evidence type="ECO:0000313" key="4">
    <source>
        <dbReference type="Proteomes" id="UP001152759"/>
    </source>
</evidence>
<feature type="compositionally biased region" description="Basic and acidic residues" evidence="2">
    <location>
        <begin position="224"/>
        <end position="236"/>
    </location>
</feature>
<dbReference type="Proteomes" id="UP001152759">
    <property type="component" value="Chromosome 4"/>
</dbReference>
<accession>A0A9P0ABG0</accession>
<feature type="compositionally biased region" description="Polar residues" evidence="2">
    <location>
        <begin position="265"/>
        <end position="283"/>
    </location>
</feature>
<dbReference type="GO" id="GO:0000398">
    <property type="term" value="P:mRNA splicing, via spliceosome"/>
    <property type="evidence" value="ECO:0007669"/>
    <property type="project" value="TreeGrafter"/>
</dbReference>
<evidence type="ECO:0000313" key="3">
    <source>
        <dbReference type="EMBL" id="CAH0388198.1"/>
    </source>
</evidence>
<reference evidence="3" key="1">
    <citation type="submission" date="2021-12" db="EMBL/GenBank/DDBJ databases">
        <authorList>
            <person name="King R."/>
        </authorList>
    </citation>
    <scope>NUCLEOTIDE SEQUENCE</scope>
</reference>
<evidence type="ECO:0000256" key="1">
    <source>
        <dbReference type="ARBA" id="ARBA00006795"/>
    </source>
</evidence>
<sequence length="430" mass="48897">MRKGTGSGKLKELEEKDKKTYKPGESDRELNPYWKNGGTGVPEEDKKSAEPKLTSVDVGDRGLEWLRKALVRTQEQAEAEGRSLEDVAVERWGSLNKLYELIEEAEKQSKRSKSSRGQEASRSSRKGDRNQRGEDERHSRSHRKRKSRSRDRRRESSDSSDERYHRKHKSSKKRSQEYSSDSSNDDRLSKNRGGSKSREKRHWDPSSDSDSEDKSSRKRRSRSGSRESRRRYSDKAKYHKDKRKSDDQSKKFQAPKDDDDFTFGSHPQTNISKSSTIHGQSRPSWRKSDASNRKSPGWSPSRELPSEQKTIVKTRESPPTTPISSVSGDQNPSEETKILTENELAAKMMKAELIGNDALVAKLKKQLEEARQRNKAGGSQASRSRATEEVVVLTSTDKRGFTKPLSSSENPYGDGRGKKRKEKVSTHQAG</sequence>
<gene>
    <name evidence="3" type="ORF">BEMITA_LOCUS7127</name>
</gene>
<evidence type="ECO:0000256" key="2">
    <source>
        <dbReference type="SAM" id="MobiDB-lite"/>
    </source>
</evidence>
<dbReference type="InterPro" id="IPR040194">
    <property type="entry name" value="Cwf19-like"/>
</dbReference>
<feature type="region of interest" description="Disordered" evidence="2">
    <location>
        <begin position="105"/>
        <end position="342"/>
    </location>
</feature>
<name>A0A9P0ABG0_BEMTA</name>
<feature type="compositionally biased region" description="Basic and acidic residues" evidence="2">
    <location>
        <begin position="125"/>
        <end position="138"/>
    </location>
</feature>
<dbReference type="EMBL" id="OU963865">
    <property type="protein sequence ID" value="CAH0388198.1"/>
    <property type="molecule type" value="Genomic_DNA"/>
</dbReference>
<keyword evidence="4" id="KW-1185">Reference proteome</keyword>
<feature type="compositionally biased region" description="Basic and acidic residues" evidence="2">
    <location>
        <begin position="152"/>
        <end position="164"/>
    </location>
</feature>
<dbReference type="AlphaFoldDB" id="A0A9P0ABG0"/>
<protein>
    <submittedName>
        <fullName evidence="3">Uncharacterized protein</fullName>
    </submittedName>
</protein>
<feature type="region of interest" description="Disordered" evidence="2">
    <location>
        <begin position="367"/>
        <end position="430"/>
    </location>
</feature>
<feature type="compositionally biased region" description="Basic and acidic residues" evidence="2">
    <location>
        <begin position="243"/>
        <end position="256"/>
    </location>
</feature>
<feature type="compositionally biased region" description="Basic and acidic residues" evidence="2">
    <location>
        <begin position="9"/>
        <end position="30"/>
    </location>
</feature>